<name>A0A151RUZ0_CAJCA</name>
<organism evidence="3 4">
    <name type="scientific">Cajanus cajan</name>
    <name type="common">Pigeon pea</name>
    <name type="synonym">Cajanus indicus</name>
    <dbReference type="NCBI Taxonomy" id="3821"/>
    <lineage>
        <taxon>Eukaryota</taxon>
        <taxon>Viridiplantae</taxon>
        <taxon>Streptophyta</taxon>
        <taxon>Embryophyta</taxon>
        <taxon>Tracheophyta</taxon>
        <taxon>Spermatophyta</taxon>
        <taxon>Magnoliopsida</taxon>
        <taxon>eudicotyledons</taxon>
        <taxon>Gunneridae</taxon>
        <taxon>Pentapetalae</taxon>
        <taxon>rosids</taxon>
        <taxon>fabids</taxon>
        <taxon>Fabales</taxon>
        <taxon>Fabaceae</taxon>
        <taxon>Papilionoideae</taxon>
        <taxon>50 kb inversion clade</taxon>
        <taxon>NPAAA clade</taxon>
        <taxon>indigoferoid/millettioid clade</taxon>
        <taxon>Phaseoleae</taxon>
        <taxon>Cajanus</taxon>
    </lineage>
</organism>
<dbReference type="Pfam" id="PF05678">
    <property type="entry name" value="VQ"/>
    <property type="match status" value="1"/>
</dbReference>
<dbReference type="PANTHER" id="PTHR33624:SF2">
    <property type="entry name" value="SIGMA FACTOR BINDING PROTEIN 1, CHLOROPLASTIC"/>
    <property type="match status" value="1"/>
</dbReference>
<proteinExistence type="predicted"/>
<dbReference type="EMBL" id="KQ483561">
    <property type="protein sequence ID" value="KYP46361.1"/>
    <property type="molecule type" value="Genomic_DNA"/>
</dbReference>
<dbReference type="Gramene" id="C.cajan_30174.t">
    <property type="protein sequence ID" value="C.cajan_30174.t.cds1"/>
    <property type="gene ID" value="C.cajan_30174"/>
</dbReference>
<dbReference type="InterPro" id="IPR039335">
    <property type="entry name" value="SIB1/2"/>
</dbReference>
<gene>
    <name evidence="3" type="ORF">KK1_032088</name>
</gene>
<keyword evidence="4" id="KW-1185">Reference proteome</keyword>
<evidence type="ECO:0000313" key="4">
    <source>
        <dbReference type="Proteomes" id="UP000075243"/>
    </source>
</evidence>
<dbReference type="AlphaFoldDB" id="A0A151RUZ0"/>
<accession>A0A151RUZ0</accession>
<protein>
    <recommendedName>
        <fullName evidence="2">VQ domain-containing protein</fullName>
    </recommendedName>
</protein>
<reference evidence="3" key="1">
    <citation type="journal article" date="2012" name="Nat. Biotechnol.">
        <title>Draft genome sequence of pigeonpea (Cajanus cajan), an orphan legume crop of resource-poor farmers.</title>
        <authorList>
            <person name="Varshney R.K."/>
            <person name="Chen W."/>
            <person name="Li Y."/>
            <person name="Bharti A.K."/>
            <person name="Saxena R.K."/>
            <person name="Schlueter J.A."/>
            <person name="Donoghue M.T."/>
            <person name="Azam S."/>
            <person name="Fan G."/>
            <person name="Whaley A.M."/>
            <person name="Farmer A.D."/>
            <person name="Sheridan J."/>
            <person name="Iwata A."/>
            <person name="Tuteja R."/>
            <person name="Penmetsa R.V."/>
            <person name="Wu W."/>
            <person name="Upadhyaya H.D."/>
            <person name="Yang S.P."/>
            <person name="Shah T."/>
            <person name="Saxena K.B."/>
            <person name="Michael T."/>
            <person name="McCombie W.R."/>
            <person name="Yang B."/>
            <person name="Zhang G."/>
            <person name="Yang H."/>
            <person name="Wang J."/>
            <person name="Spillane C."/>
            <person name="Cook D.R."/>
            <person name="May G.D."/>
            <person name="Xu X."/>
            <person name="Jackson S.A."/>
        </authorList>
    </citation>
    <scope>NUCLEOTIDE SEQUENCE [LARGE SCALE GENOMIC DNA]</scope>
</reference>
<feature type="domain" description="VQ" evidence="2">
    <location>
        <begin position="1"/>
        <end position="22"/>
    </location>
</feature>
<sequence>MKINTSAAEFRALVQELTGQDAESPPDPARFHAAGELHRSSPGPHDSCVLPPPPDPTDFQGQPLPSSIDPFDDDDVFTPQMIDNISALLPATLFYESPHLNHW</sequence>
<evidence type="ECO:0000256" key="1">
    <source>
        <dbReference type="SAM" id="MobiDB-lite"/>
    </source>
</evidence>
<evidence type="ECO:0000259" key="2">
    <source>
        <dbReference type="Pfam" id="PF05678"/>
    </source>
</evidence>
<dbReference type="InterPro" id="IPR008889">
    <property type="entry name" value="VQ"/>
</dbReference>
<evidence type="ECO:0000313" key="3">
    <source>
        <dbReference type="EMBL" id="KYP46361.1"/>
    </source>
</evidence>
<dbReference type="OMA" id="DHCALEV"/>
<dbReference type="STRING" id="3821.A0A151RUZ0"/>
<dbReference type="Proteomes" id="UP000075243">
    <property type="component" value="Unassembled WGS sequence"/>
</dbReference>
<dbReference type="PANTHER" id="PTHR33624">
    <property type="entry name" value="SIGMA FACTOR BINDING PROTEIN 1, CHLOROPLASTIC"/>
    <property type="match status" value="1"/>
</dbReference>
<feature type="compositionally biased region" description="Basic and acidic residues" evidence="1">
    <location>
        <begin position="29"/>
        <end position="39"/>
    </location>
</feature>
<feature type="region of interest" description="Disordered" evidence="1">
    <location>
        <begin position="17"/>
        <end position="73"/>
    </location>
</feature>